<evidence type="ECO:0000313" key="5">
    <source>
        <dbReference type="Proteomes" id="UP000254741"/>
    </source>
</evidence>
<evidence type="ECO:0000259" key="3">
    <source>
        <dbReference type="PROSITE" id="PS51350"/>
    </source>
</evidence>
<feature type="domain" description="HPr" evidence="3">
    <location>
        <begin position="1"/>
        <end position="90"/>
    </location>
</feature>
<dbReference type="Gene3D" id="3.50.30.10">
    <property type="entry name" value="Phosphohistidine domain"/>
    <property type="match status" value="1"/>
</dbReference>
<dbReference type="InterPro" id="IPR050499">
    <property type="entry name" value="PEP-utilizing_PTS_enzyme"/>
</dbReference>
<name>A0A379T8W8_SALER</name>
<keyword evidence="4" id="KW-0670">Pyruvate</keyword>
<dbReference type="Gene3D" id="3.30.1340.10">
    <property type="entry name" value="HPr-like"/>
    <property type="match status" value="1"/>
</dbReference>
<dbReference type="InterPro" id="IPR035895">
    <property type="entry name" value="HPr-like_sf"/>
</dbReference>
<dbReference type="Pfam" id="PF05524">
    <property type="entry name" value="PEP-utilisers_N"/>
    <property type="match status" value="1"/>
</dbReference>
<organism evidence="4 5">
    <name type="scientific">Salmonella enterica subsp. arizonae</name>
    <dbReference type="NCBI Taxonomy" id="59203"/>
    <lineage>
        <taxon>Bacteria</taxon>
        <taxon>Pseudomonadati</taxon>
        <taxon>Pseudomonadota</taxon>
        <taxon>Gammaproteobacteria</taxon>
        <taxon>Enterobacterales</taxon>
        <taxon>Enterobacteriaceae</taxon>
        <taxon>Salmonella</taxon>
    </lineage>
</organism>
<dbReference type="EMBL" id="UGXG01000002">
    <property type="protein sequence ID" value="SUG46630.1"/>
    <property type="molecule type" value="Genomic_DNA"/>
</dbReference>
<dbReference type="GO" id="GO:0008965">
    <property type="term" value="F:phosphoenolpyruvate-protein phosphotransferase activity"/>
    <property type="evidence" value="ECO:0007669"/>
    <property type="project" value="UniProtKB-EC"/>
</dbReference>
<dbReference type="AlphaFoldDB" id="A0A379T8W8"/>
<dbReference type="PANTHER" id="PTHR46244">
    <property type="entry name" value="PHOSPHOENOLPYRUVATE-PROTEIN PHOSPHOTRANSFERASE"/>
    <property type="match status" value="1"/>
</dbReference>
<accession>A0A379T8W8</accession>
<dbReference type="InterPro" id="IPR036618">
    <property type="entry name" value="PtsI_HPr-bd_sf"/>
</dbReference>
<dbReference type="SUPFAM" id="SSF47831">
    <property type="entry name" value="Enzyme I of the PEP:sugar phosphotransferase system HPr-binding (sub)domain"/>
    <property type="match status" value="1"/>
</dbReference>
<dbReference type="Pfam" id="PF00391">
    <property type="entry name" value="PEP-utilizers"/>
    <property type="match status" value="1"/>
</dbReference>
<protein>
    <submittedName>
        <fullName evidence="4">Phosphoenolpyruvate-protein phosphotransferase</fullName>
        <ecNumber evidence="4">2.7.3.9</ecNumber>
    </submittedName>
</protein>
<comment type="similarity">
    <text evidence="1">Belongs to the PEP-utilizing enzyme family.</text>
</comment>
<dbReference type="Gene3D" id="1.10.274.10">
    <property type="entry name" value="PtsI, HPr-binding domain"/>
    <property type="match status" value="1"/>
</dbReference>
<keyword evidence="2 4" id="KW-0808">Transferase</keyword>
<dbReference type="Proteomes" id="UP000254741">
    <property type="component" value="Unassembled WGS sequence"/>
</dbReference>
<evidence type="ECO:0000256" key="1">
    <source>
        <dbReference type="ARBA" id="ARBA00007837"/>
    </source>
</evidence>
<dbReference type="SUPFAM" id="SSF52009">
    <property type="entry name" value="Phosphohistidine domain"/>
    <property type="match status" value="1"/>
</dbReference>
<dbReference type="GO" id="GO:0009401">
    <property type="term" value="P:phosphoenolpyruvate-dependent sugar phosphotransferase system"/>
    <property type="evidence" value="ECO:0007669"/>
    <property type="project" value="InterPro"/>
</dbReference>
<dbReference type="Pfam" id="PF00381">
    <property type="entry name" value="PTS-HPr"/>
    <property type="match status" value="1"/>
</dbReference>
<evidence type="ECO:0000256" key="2">
    <source>
        <dbReference type="ARBA" id="ARBA00022679"/>
    </source>
</evidence>
<dbReference type="EC" id="2.7.3.9" evidence="4"/>
<dbReference type="InterPro" id="IPR008731">
    <property type="entry name" value="PTS_EIN"/>
</dbReference>
<proteinExistence type="inferred from homology"/>
<evidence type="ECO:0000313" key="4">
    <source>
        <dbReference type="EMBL" id="SUG46630.1"/>
    </source>
</evidence>
<dbReference type="InterPro" id="IPR000032">
    <property type="entry name" value="HPr-like"/>
</dbReference>
<dbReference type="PROSITE" id="PS51350">
    <property type="entry name" value="PTS_HPR_DOM"/>
    <property type="match status" value="1"/>
</dbReference>
<dbReference type="PANTHER" id="PTHR46244:SF4">
    <property type="entry name" value="MULTIPHOSPHORYL TRANSFER PROTEIN 1-RELATED"/>
    <property type="match status" value="1"/>
</dbReference>
<dbReference type="SUPFAM" id="SSF55594">
    <property type="entry name" value="HPr-like"/>
    <property type="match status" value="1"/>
</dbReference>
<dbReference type="CDD" id="cd00367">
    <property type="entry name" value="PTS-HPr_like"/>
    <property type="match status" value="1"/>
</dbReference>
<dbReference type="InterPro" id="IPR036637">
    <property type="entry name" value="Phosphohistidine_dom_sf"/>
</dbReference>
<gene>
    <name evidence="4" type="primary">fryA_1</name>
    <name evidence="4" type="ORF">NCTC8297_01865</name>
</gene>
<reference evidence="4 5" key="1">
    <citation type="submission" date="2018-06" db="EMBL/GenBank/DDBJ databases">
        <authorList>
            <consortium name="Pathogen Informatics"/>
            <person name="Doyle S."/>
        </authorList>
    </citation>
    <scope>NUCLEOTIDE SEQUENCE [LARGE SCALE GENOMIC DNA]</scope>
    <source>
        <strain evidence="4 5">NCTC8297</strain>
    </source>
</reference>
<dbReference type="InterPro" id="IPR008279">
    <property type="entry name" value="PEP-util_enz_mobile_dom"/>
</dbReference>
<sequence length="413" mass="45676">MLTIEFLCPLPNGIHARPAWELKEQCSQWQSDITFINRRQNVRADAKSSLALIGTGTLFNDSCMLNISGRDEEQAKRSLEVWLAHHFIDSDSVQPGPAELAARPLPRSLLRLNPDLLYGDVLASGVGEGMLTLWQSDNLEGYRTIPASAEDLTRLENSLATLAEQLNQQLRERDGESKTILSAHLSLIQDDEFAGNIRRLMVERHLALGAAIIANMEQVCSQLSASASDYLRERVSDIRDISEQLLHITWPEKQPRNALVLTRPTILVAEDLTPSQFLSLDLQYLSGMILEKTGRTSHTLILARASAIPVLSGLSAEAIGRYATRPAVLDAQCGVLAINPNSSVRGYYAVAEKLADKRQQRQACDAALLACTQDNQRIDIAANIGTRAGSARRVFQRRGRDWPVPYRNAVYGS</sequence>